<keyword evidence="3" id="KW-1185">Reference proteome</keyword>
<dbReference type="Proteomes" id="UP000672032">
    <property type="component" value="Chromosome 3"/>
</dbReference>
<organism evidence="2 3">
    <name type="scientific">Monilinia vaccinii-corymbosi</name>
    <dbReference type="NCBI Taxonomy" id="61207"/>
    <lineage>
        <taxon>Eukaryota</taxon>
        <taxon>Fungi</taxon>
        <taxon>Dikarya</taxon>
        <taxon>Ascomycota</taxon>
        <taxon>Pezizomycotina</taxon>
        <taxon>Leotiomycetes</taxon>
        <taxon>Helotiales</taxon>
        <taxon>Sclerotiniaceae</taxon>
        <taxon>Monilinia</taxon>
    </lineage>
</organism>
<accession>A0A8A3PCM3</accession>
<evidence type="ECO:0000313" key="2">
    <source>
        <dbReference type="EMBL" id="QSZ32831.1"/>
    </source>
</evidence>
<name>A0A8A3PCM3_9HELO</name>
<proteinExistence type="predicted"/>
<feature type="compositionally biased region" description="Polar residues" evidence="1">
    <location>
        <begin position="98"/>
        <end position="110"/>
    </location>
</feature>
<evidence type="ECO:0000256" key="1">
    <source>
        <dbReference type="SAM" id="MobiDB-lite"/>
    </source>
</evidence>
<dbReference type="EMBL" id="CP063407">
    <property type="protein sequence ID" value="QSZ32831.1"/>
    <property type="molecule type" value="Genomic_DNA"/>
</dbReference>
<reference evidence="2" key="1">
    <citation type="submission" date="2020-10" db="EMBL/GenBank/DDBJ databases">
        <title>Genome Sequence of Monilinia vaccinii-corymbosi Sheds Light on Mummy Berry Disease Infection of Blueberry and Mating Type.</title>
        <authorList>
            <person name="Yow A.G."/>
            <person name="Zhang Y."/>
            <person name="Bansal K."/>
            <person name="Eacker S.M."/>
            <person name="Sullivan S."/>
            <person name="Liachko I."/>
            <person name="Cubeta M.A."/>
            <person name="Rollins J.A."/>
            <person name="Ashrafi H."/>
        </authorList>
    </citation>
    <scope>NUCLEOTIDE SEQUENCE</scope>
    <source>
        <strain evidence="2">RL-1</strain>
    </source>
</reference>
<sequence>MHPIKQIFVGAILWDDPMVKKEAIRLLDMPIKAFTEFYNGRIAEIMRAFDITMEEFEDRERGYGAKSFFRSLGKNYKPKDADDEFLPEESEYDDEETQQAFPLQIQQPLQSEKEPQSAPLPQTQPEQNQPERNPKTPKQGTKRKLSPSSPAQHTPEQDPSARTPPRQNSKRKLGNTH</sequence>
<protein>
    <submittedName>
        <fullName evidence="2">Uncharacterized protein</fullName>
    </submittedName>
</protein>
<dbReference type="OrthoDB" id="3552669at2759"/>
<dbReference type="AlphaFoldDB" id="A0A8A3PCM3"/>
<feature type="compositionally biased region" description="Basic residues" evidence="1">
    <location>
        <begin position="168"/>
        <end position="177"/>
    </location>
</feature>
<feature type="compositionally biased region" description="Polar residues" evidence="1">
    <location>
        <begin position="119"/>
        <end position="139"/>
    </location>
</feature>
<feature type="compositionally biased region" description="Acidic residues" evidence="1">
    <location>
        <begin position="81"/>
        <end position="97"/>
    </location>
</feature>
<feature type="region of interest" description="Disordered" evidence="1">
    <location>
        <begin position="73"/>
        <end position="177"/>
    </location>
</feature>
<evidence type="ECO:0000313" key="3">
    <source>
        <dbReference type="Proteomes" id="UP000672032"/>
    </source>
</evidence>
<gene>
    <name evidence="2" type="ORF">DSL72_002411</name>
</gene>